<gene>
    <name evidence="2" type="ORF">F8O03_13115</name>
</gene>
<dbReference type="RefSeq" id="WP_151424242.1">
    <property type="nucleotide sequence ID" value="NZ_WBJX01000004.1"/>
</dbReference>
<dbReference type="SUPFAM" id="SSF51735">
    <property type="entry name" value="NAD(P)-binding Rossmann-fold domains"/>
    <property type="match status" value="1"/>
</dbReference>
<dbReference type="InterPro" id="IPR036291">
    <property type="entry name" value="NAD(P)-bd_dom_sf"/>
</dbReference>
<name>A0A7J5B176_9MICO</name>
<dbReference type="AlphaFoldDB" id="A0A7J5B176"/>
<feature type="domain" description="Gfo/Idh/MocA-like oxidoreductase N-terminal" evidence="1">
    <location>
        <begin position="4"/>
        <end position="122"/>
    </location>
</feature>
<sequence>MWSVGVIGAGPGVSALHLPTLARLPELFQVVHIADSGSGRAAALAHSVGARSSSSADEVFQDARVQVALICSPPTEHAAHVLAAIEGGVTGILCEKPLATTVAEAEALLAACRERGVALLIGTNHLHDPGWVQARRAIGELRAPVDSVQVTLSLPPNDRYHRLVTEVPAGEASSVRHPPPGLPAHVQAGIVRQLVSGLAIHDLPAVRDLLPGFDGIDYARFVAPLGFVLGYRSGGASVQIAAVMREGGADARWRLTASAGEARVDVDFPPAFVHAGAARVMVRHADGSVGSPPRSPRDGYEAEWLALAELLSGGAPLEYEEQLEDTRYAIELAAAAAEFIEASAS</sequence>
<accession>A0A7J5B176</accession>
<dbReference type="Pfam" id="PF01408">
    <property type="entry name" value="GFO_IDH_MocA"/>
    <property type="match status" value="1"/>
</dbReference>
<proteinExistence type="predicted"/>
<dbReference type="PANTHER" id="PTHR43377:SF1">
    <property type="entry name" value="BILIVERDIN REDUCTASE A"/>
    <property type="match status" value="1"/>
</dbReference>
<dbReference type="InterPro" id="IPR051450">
    <property type="entry name" value="Gfo/Idh/MocA_Oxidoreductases"/>
</dbReference>
<dbReference type="Gene3D" id="3.40.50.720">
    <property type="entry name" value="NAD(P)-binding Rossmann-like Domain"/>
    <property type="match status" value="1"/>
</dbReference>
<dbReference type="EMBL" id="WBJX01000004">
    <property type="protein sequence ID" value="KAB1637215.1"/>
    <property type="molecule type" value="Genomic_DNA"/>
</dbReference>
<keyword evidence="3" id="KW-1185">Reference proteome</keyword>
<dbReference type="OrthoDB" id="9801953at2"/>
<protein>
    <submittedName>
        <fullName evidence="2">Gfo/Idh/MocA family oxidoreductase</fullName>
    </submittedName>
</protein>
<evidence type="ECO:0000313" key="2">
    <source>
        <dbReference type="EMBL" id="KAB1637215.1"/>
    </source>
</evidence>
<evidence type="ECO:0000259" key="1">
    <source>
        <dbReference type="Pfam" id="PF01408"/>
    </source>
</evidence>
<dbReference type="InterPro" id="IPR000683">
    <property type="entry name" value="Gfo/Idh/MocA-like_OxRdtase_N"/>
</dbReference>
<organism evidence="2 3">
    <name type="scientific">Pseudoclavibacter terrae</name>
    <dbReference type="NCBI Taxonomy" id="1530195"/>
    <lineage>
        <taxon>Bacteria</taxon>
        <taxon>Bacillati</taxon>
        <taxon>Actinomycetota</taxon>
        <taxon>Actinomycetes</taxon>
        <taxon>Micrococcales</taxon>
        <taxon>Microbacteriaceae</taxon>
        <taxon>Pseudoclavibacter</taxon>
    </lineage>
</organism>
<dbReference type="Proteomes" id="UP000490386">
    <property type="component" value="Unassembled WGS sequence"/>
</dbReference>
<reference evidence="2 3" key="1">
    <citation type="submission" date="2019-09" db="EMBL/GenBank/DDBJ databases">
        <title>Phylogeny of genus Pseudoclavibacter and closely related genus.</title>
        <authorList>
            <person name="Li Y."/>
        </authorList>
    </citation>
    <scope>NUCLEOTIDE SEQUENCE [LARGE SCALE GENOMIC DNA]</scope>
    <source>
        <strain evidence="2 3">THG-MD12</strain>
    </source>
</reference>
<comment type="caution">
    <text evidence="2">The sequence shown here is derived from an EMBL/GenBank/DDBJ whole genome shotgun (WGS) entry which is preliminary data.</text>
</comment>
<dbReference type="PANTHER" id="PTHR43377">
    <property type="entry name" value="BILIVERDIN REDUCTASE A"/>
    <property type="match status" value="1"/>
</dbReference>
<dbReference type="GO" id="GO:0000166">
    <property type="term" value="F:nucleotide binding"/>
    <property type="evidence" value="ECO:0007669"/>
    <property type="project" value="InterPro"/>
</dbReference>
<evidence type="ECO:0000313" key="3">
    <source>
        <dbReference type="Proteomes" id="UP000490386"/>
    </source>
</evidence>